<evidence type="ECO:0000259" key="3">
    <source>
        <dbReference type="Pfam" id="PF12850"/>
    </source>
</evidence>
<dbReference type="EC" id="3.1.4.-" evidence="2"/>
<evidence type="ECO:0000256" key="2">
    <source>
        <dbReference type="RuleBase" id="RU362039"/>
    </source>
</evidence>
<dbReference type="EMBL" id="OJIN01000101">
    <property type="protein sequence ID" value="SPD73563.1"/>
    <property type="molecule type" value="Genomic_DNA"/>
</dbReference>
<dbReference type="InterPro" id="IPR000979">
    <property type="entry name" value="Phosphodiesterase_MJ0936/Vps29"/>
</dbReference>
<organism evidence="4">
    <name type="scientific">uncultured Desulfobacterium sp</name>
    <dbReference type="NCBI Taxonomy" id="201089"/>
    <lineage>
        <taxon>Bacteria</taxon>
        <taxon>Pseudomonadati</taxon>
        <taxon>Thermodesulfobacteriota</taxon>
        <taxon>Desulfobacteria</taxon>
        <taxon>Desulfobacterales</taxon>
        <taxon>Desulfobacteriaceae</taxon>
        <taxon>Desulfobacterium</taxon>
        <taxon>environmental samples</taxon>
    </lineage>
</organism>
<dbReference type="Gene3D" id="3.60.21.10">
    <property type="match status" value="1"/>
</dbReference>
<comment type="cofactor">
    <cofactor evidence="2">
        <name>a divalent metal cation</name>
        <dbReference type="ChEBI" id="CHEBI:60240"/>
    </cofactor>
</comment>
<comment type="similarity">
    <text evidence="1 2">Belongs to the metallophosphoesterase superfamily. YfcE family.</text>
</comment>
<keyword evidence="2" id="KW-0479">Metal-binding</keyword>
<dbReference type="SUPFAM" id="SSF56300">
    <property type="entry name" value="Metallo-dependent phosphatases"/>
    <property type="match status" value="1"/>
</dbReference>
<dbReference type="NCBIfam" id="TIGR00040">
    <property type="entry name" value="yfcE"/>
    <property type="match status" value="1"/>
</dbReference>
<dbReference type="PANTHER" id="PTHR11124">
    <property type="entry name" value="VACUOLAR SORTING PROTEIN VPS29"/>
    <property type="match status" value="1"/>
</dbReference>
<dbReference type="AlphaFoldDB" id="A0A445MVU2"/>
<dbReference type="InterPro" id="IPR024654">
    <property type="entry name" value="Calcineurin-like_PHP_lpxH"/>
</dbReference>
<reference evidence="4" key="1">
    <citation type="submission" date="2018-01" db="EMBL/GenBank/DDBJ databases">
        <authorList>
            <person name="Regsiter A."/>
            <person name="William W."/>
        </authorList>
    </citation>
    <scope>NUCLEOTIDE SEQUENCE</scope>
    <source>
        <strain evidence="4">TRIP AH-1</strain>
    </source>
</reference>
<sequence>MLFKIGIISDTHGLLRPEAISALSDCDTIIHAGDVGDLGILERLRRIAPVHAVQGNTDKGKWTETLPLTKGVELHDHFIYVLHDIEQLDIDPAAAKIEMVVFGHSHKPAVEKKDTVLYLNPGSAGPRRYSLPVTLAKVTLNAAGFVPEIIWLD</sequence>
<protein>
    <recommendedName>
        <fullName evidence="2">Phosphoesterase</fullName>
        <ecNumber evidence="2">3.1.4.-</ecNumber>
    </recommendedName>
</protein>
<proteinExistence type="inferred from homology"/>
<dbReference type="InterPro" id="IPR029052">
    <property type="entry name" value="Metallo-depent_PP-like"/>
</dbReference>
<accession>A0A445MVU2</accession>
<dbReference type="GO" id="GO:0016787">
    <property type="term" value="F:hydrolase activity"/>
    <property type="evidence" value="ECO:0007669"/>
    <property type="project" value="UniProtKB-UniRule"/>
</dbReference>
<evidence type="ECO:0000313" key="4">
    <source>
        <dbReference type="EMBL" id="SPD73563.1"/>
    </source>
</evidence>
<name>A0A445MVU2_9BACT</name>
<feature type="domain" description="Calcineurin-like phosphoesterase" evidence="3">
    <location>
        <begin position="4"/>
        <end position="140"/>
    </location>
</feature>
<gene>
    <name evidence="4" type="ORF">PITCH_A190139</name>
</gene>
<dbReference type="Pfam" id="PF12850">
    <property type="entry name" value="Metallophos_2"/>
    <property type="match status" value="1"/>
</dbReference>
<dbReference type="GO" id="GO:0046872">
    <property type="term" value="F:metal ion binding"/>
    <property type="evidence" value="ECO:0007669"/>
    <property type="project" value="UniProtKB-KW"/>
</dbReference>
<evidence type="ECO:0000256" key="1">
    <source>
        <dbReference type="ARBA" id="ARBA00008950"/>
    </source>
</evidence>